<dbReference type="GO" id="GO:0106300">
    <property type="term" value="P:protein-DNA covalent cross-linking repair"/>
    <property type="evidence" value="ECO:0007669"/>
    <property type="project" value="InterPro"/>
</dbReference>
<reference evidence="9 10" key="1">
    <citation type="submission" date="2017-08" db="EMBL/GenBank/DDBJ databases">
        <authorList>
            <person name="Park S.-J."/>
            <person name="Kim H."/>
        </authorList>
    </citation>
    <scope>NUCLEOTIDE SEQUENCE [LARGE SCALE GENOMIC DNA]</scope>
    <source>
        <strain evidence="10">ye3</strain>
    </source>
</reference>
<protein>
    <recommendedName>
        <fullName evidence="8">Abasic site processing protein</fullName>
        <ecNumber evidence="8">3.4.-.-</ecNumber>
    </recommendedName>
</protein>
<name>A0A451FSU8_9BURK</name>
<dbReference type="PANTHER" id="PTHR13604:SF0">
    <property type="entry name" value="ABASIC SITE PROCESSING PROTEIN HMCES"/>
    <property type="match status" value="1"/>
</dbReference>
<evidence type="ECO:0000256" key="6">
    <source>
        <dbReference type="ARBA" id="ARBA00023125"/>
    </source>
</evidence>
<keyword evidence="6" id="KW-0238">DNA-binding</keyword>
<dbReference type="EC" id="3.4.-.-" evidence="8"/>
<dbReference type="Pfam" id="PF02586">
    <property type="entry name" value="SRAP"/>
    <property type="match status" value="1"/>
</dbReference>
<sequence>MCNRYVTPDQAAVERYWHVGRQNPPRLWGPEVHPRGMGPFIRAGDQGRELAVGQWALIPPFAKDAKLPYSTNNARAEELAQKPTFRQAWARGQRCIIPAESFDEPCWESGSNVWWRFRRADGAPWGLAGLWNTWVSRETGEVVESYTMLTLNADAHPLMNRMHKPDPSKPVGAQDKRSVIPIELADVDQWLNGSQDDAQALFTLPPAAAFDAIPLEPPRQSSLI</sequence>
<dbReference type="EMBL" id="CP022987">
    <property type="protein sequence ID" value="QAA95606.1"/>
    <property type="molecule type" value="Genomic_DNA"/>
</dbReference>
<evidence type="ECO:0000256" key="2">
    <source>
        <dbReference type="ARBA" id="ARBA00022670"/>
    </source>
</evidence>
<evidence type="ECO:0000313" key="9">
    <source>
        <dbReference type="EMBL" id="QAA95606.1"/>
    </source>
</evidence>
<evidence type="ECO:0000256" key="5">
    <source>
        <dbReference type="ARBA" id="ARBA00023124"/>
    </source>
</evidence>
<evidence type="ECO:0000256" key="3">
    <source>
        <dbReference type="ARBA" id="ARBA00022763"/>
    </source>
</evidence>
<dbReference type="Proteomes" id="UP000283474">
    <property type="component" value="Chromosome"/>
</dbReference>
<evidence type="ECO:0000313" key="10">
    <source>
        <dbReference type="Proteomes" id="UP000283474"/>
    </source>
</evidence>
<keyword evidence="4 8" id="KW-0378">Hydrolase</keyword>
<accession>A0A451FSU8</accession>
<dbReference type="RefSeq" id="WP_128356760.1">
    <property type="nucleotide sequence ID" value="NZ_CP022987.1"/>
</dbReference>
<keyword evidence="7" id="KW-0456">Lyase</keyword>
<dbReference type="InterPro" id="IPR003738">
    <property type="entry name" value="SRAP"/>
</dbReference>
<dbReference type="OrthoDB" id="6192129at2"/>
<comment type="similarity">
    <text evidence="1 8">Belongs to the SOS response-associated peptidase family.</text>
</comment>
<dbReference type="GO" id="GO:0008233">
    <property type="term" value="F:peptidase activity"/>
    <property type="evidence" value="ECO:0007669"/>
    <property type="project" value="UniProtKB-KW"/>
</dbReference>
<dbReference type="KEGG" id="pus:CKA81_11745"/>
<dbReference type="GO" id="GO:0003697">
    <property type="term" value="F:single-stranded DNA binding"/>
    <property type="evidence" value="ECO:0007669"/>
    <property type="project" value="InterPro"/>
</dbReference>
<evidence type="ECO:0000256" key="4">
    <source>
        <dbReference type="ARBA" id="ARBA00022801"/>
    </source>
</evidence>
<gene>
    <name evidence="9" type="ORF">CKA81_11745</name>
</gene>
<dbReference type="Gene3D" id="3.90.1680.10">
    <property type="entry name" value="SOS response associated peptidase-like"/>
    <property type="match status" value="1"/>
</dbReference>
<dbReference type="GO" id="GO:0016829">
    <property type="term" value="F:lyase activity"/>
    <property type="evidence" value="ECO:0007669"/>
    <property type="project" value="UniProtKB-KW"/>
</dbReference>
<keyword evidence="10" id="KW-1185">Reference proteome</keyword>
<dbReference type="PANTHER" id="PTHR13604">
    <property type="entry name" value="DC12-RELATED"/>
    <property type="match status" value="1"/>
</dbReference>
<organism evidence="9 10">
    <name type="scientific">Pollutimonas thiosulfatoxidans</name>
    <dbReference type="NCBI Taxonomy" id="2028345"/>
    <lineage>
        <taxon>Bacteria</taxon>
        <taxon>Pseudomonadati</taxon>
        <taxon>Pseudomonadota</taxon>
        <taxon>Betaproteobacteria</taxon>
        <taxon>Burkholderiales</taxon>
        <taxon>Alcaligenaceae</taxon>
        <taxon>Pollutimonas</taxon>
    </lineage>
</organism>
<keyword evidence="3" id="KW-0227">DNA damage</keyword>
<evidence type="ECO:0000256" key="7">
    <source>
        <dbReference type="ARBA" id="ARBA00023239"/>
    </source>
</evidence>
<dbReference type="SUPFAM" id="SSF143081">
    <property type="entry name" value="BB1717-like"/>
    <property type="match status" value="1"/>
</dbReference>
<dbReference type="GO" id="GO:0006508">
    <property type="term" value="P:proteolysis"/>
    <property type="evidence" value="ECO:0007669"/>
    <property type="project" value="UniProtKB-KW"/>
</dbReference>
<dbReference type="InterPro" id="IPR036590">
    <property type="entry name" value="SRAP-like"/>
</dbReference>
<keyword evidence="2 8" id="KW-0645">Protease</keyword>
<evidence type="ECO:0000256" key="8">
    <source>
        <dbReference type="RuleBase" id="RU364100"/>
    </source>
</evidence>
<evidence type="ECO:0000256" key="1">
    <source>
        <dbReference type="ARBA" id="ARBA00008136"/>
    </source>
</evidence>
<proteinExistence type="inferred from homology"/>
<keyword evidence="5" id="KW-0190">Covalent protein-DNA linkage</keyword>
<dbReference type="AlphaFoldDB" id="A0A451FSU8"/>